<evidence type="ECO:0000256" key="1">
    <source>
        <dbReference type="SAM" id="SignalP"/>
    </source>
</evidence>
<dbReference type="SUPFAM" id="SSF63825">
    <property type="entry name" value="YWTD domain"/>
    <property type="match status" value="1"/>
</dbReference>
<keyword evidence="3" id="KW-1185">Reference proteome</keyword>
<dbReference type="Proteomes" id="UP000660262">
    <property type="component" value="Unassembled WGS sequence"/>
</dbReference>
<dbReference type="InterPro" id="IPR015943">
    <property type="entry name" value="WD40/YVTN_repeat-like_dom_sf"/>
</dbReference>
<feature type="chain" id="PRO_5032871309" evidence="1">
    <location>
        <begin position="27"/>
        <end position="381"/>
    </location>
</feature>
<dbReference type="Gene3D" id="2.130.10.10">
    <property type="entry name" value="YVTN repeat-like/Quinoprotein amine dehydrogenase"/>
    <property type="match status" value="1"/>
</dbReference>
<dbReference type="EMBL" id="BNJQ01000037">
    <property type="protein sequence ID" value="GHP11941.1"/>
    <property type="molecule type" value="Genomic_DNA"/>
</dbReference>
<evidence type="ECO:0000313" key="2">
    <source>
        <dbReference type="EMBL" id="GHP11941.1"/>
    </source>
</evidence>
<evidence type="ECO:0000313" key="3">
    <source>
        <dbReference type="Proteomes" id="UP000660262"/>
    </source>
</evidence>
<accession>A0A830I2D9</accession>
<protein>
    <submittedName>
        <fullName evidence="2">Uncharacterized protein</fullName>
    </submittedName>
</protein>
<comment type="caution">
    <text evidence="2">The sequence shown here is derived from an EMBL/GenBank/DDBJ whole genome shotgun (WGS) entry which is preliminary data.</text>
</comment>
<proteinExistence type="predicted"/>
<keyword evidence="1" id="KW-0732">Signal</keyword>
<sequence>MATNTRPAIATCTALVLAAVAVGVLATLSPSTRSISHHADAQSAQTQARSEALGSGHSGGLSILEGYSALISFHGGSSSEDVNEVYVYHLASGKLHDTLMKKHAVKQGHARNLRGLEYDPDRNVLYVAQAYKHDGCIYTLDLNKKEPEAYRLYEQDGELHTYGLALANKRRWLLTSNQDTGDVSLHDSRDGKVLAYPYVTLSHKDASPRGIAVDEERRVMFLAERYAYKVSCWSLDFDDATKRPKEKLFEIDVDHPIGVTYDAKSRRLFVASDADDKEQANVRRFHIDRVDKAPKIEAVYKPHKDDELAHPTGIELVYLRRSDEEVFGGEGGAVVLVLGQKKRALYAFDALTTKYLGKVIEDFPDDPEDLLVLRNDLAEVL</sequence>
<name>A0A830I2D9_9CHLO</name>
<gene>
    <name evidence="2" type="ORF">PPROV_001066800</name>
</gene>
<reference evidence="2" key="1">
    <citation type="submission" date="2020-10" db="EMBL/GenBank/DDBJ databases">
        <title>Unveiling of a novel bifunctional photoreceptor, Dualchrome1, isolated from a cosmopolitan green alga.</title>
        <authorList>
            <person name="Suzuki S."/>
            <person name="Kawachi M."/>
        </authorList>
    </citation>
    <scope>NUCLEOTIDE SEQUENCE</scope>
    <source>
        <strain evidence="2">NIES 2893</strain>
    </source>
</reference>
<dbReference type="AlphaFoldDB" id="A0A830I2D9"/>
<organism evidence="2 3">
    <name type="scientific">Pycnococcus provasolii</name>
    <dbReference type="NCBI Taxonomy" id="41880"/>
    <lineage>
        <taxon>Eukaryota</taxon>
        <taxon>Viridiplantae</taxon>
        <taxon>Chlorophyta</taxon>
        <taxon>Pseudoscourfieldiophyceae</taxon>
        <taxon>Pseudoscourfieldiales</taxon>
        <taxon>Pycnococcaceae</taxon>
        <taxon>Pycnococcus</taxon>
    </lineage>
</organism>
<feature type="signal peptide" evidence="1">
    <location>
        <begin position="1"/>
        <end position="26"/>
    </location>
</feature>